<organism evidence="5 6">
    <name type="scientific">Caldimonas mangrovi</name>
    <dbReference type="NCBI Taxonomy" id="2944811"/>
    <lineage>
        <taxon>Bacteria</taxon>
        <taxon>Pseudomonadati</taxon>
        <taxon>Pseudomonadota</taxon>
        <taxon>Betaproteobacteria</taxon>
        <taxon>Burkholderiales</taxon>
        <taxon>Sphaerotilaceae</taxon>
        <taxon>Caldimonas</taxon>
    </lineage>
</organism>
<evidence type="ECO:0000259" key="3">
    <source>
        <dbReference type="Pfam" id="PF01408"/>
    </source>
</evidence>
<gene>
    <name evidence="5" type="ORF">M8A51_00980</name>
</gene>
<evidence type="ECO:0000256" key="1">
    <source>
        <dbReference type="ARBA" id="ARBA00010928"/>
    </source>
</evidence>
<evidence type="ECO:0000259" key="4">
    <source>
        <dbReference type="Pfam" id="PF02894"/>
    </source>
</evidence>
<dbReference type="InterPro" id="IPR051317">
    <property type="entry name" value="Gfo/Idh/MocA_oxidoreduct"/>
</dbReference>
<dbReference type="RefSeq" id="WP_251776223.1">
    <property type="nucleotide sequence ID" value="NZ_JAMKFE010000001.1"/>
</dbReference>
<dbReference type="InterPro" id="IPR036291">
    <property type="entry name" value="NAD(P)-bd_dom_sf"/>
</dbReference>
<dbReference type="Gene3D" id="3.30.360.10">
    <property type="entry name" value="Dihydrodipicolinate Reductase, domain 2"/>
    <property type="match status" value="1"/>
</dbReference>
<name>A0ABT0YHD1_9BURK</name>
<dbReference type="Pfam" id="PF01408">
    <property type="entry name" value="GFO_IDH_MocA"/>
    <property type="match status" value="1"/>
</dbReference>
<sequence length="356" mass="38550">MSVLRVGLIGYGYASKTFHAPLIAGVPGLQLVAVSSSDAAKVHADWPALPVEPDAQALVARHDIDLVVVPTPNDTHHALAKAALLAGKHVVVDKPFTVTLVEAQELEALARTKGCVLSVFHNRRWDADFLTLQGLLGSGLLGRVVHFESHFDRYRPQVRARWRERAAGGGGLWYDLGPHLLDQALQLFGLPEAIWLDLALQRDGALADDYFHAQLRYGGLHEGLRVILHASALVPAVGPRFTVHGTRGSFVKHGLDPQEDRLKAGARPQLDVLGDWGHDPLDGLLTLPESTVEAAQQRPTLPGNYLAYYAAVRDAILHGTPNPVPAAQAMQVMALIEAGLHSHAARHELPVPRLAH</sequence>
<comment type="caution">
    <text evidence="5">The sequence shown here is derived from an EMBL/GenBank/DDBJ whole genome shotgun (WGS) entry which is preliminary data.</text>
</comment>
<dbReference type="NCBIfam" id="NF008607">
    <property type="entry name" value="PRK11579.1"/>
    <property type="match status" value="1"/>
</dbReference>
<dbReference type="Proteomes" id="UP001165541">
    <property type="component" value="Unassembled WGS sequence"/>
</dbReference>
<feature type="domain" description="Gfo/Idh/MocA-like oxidoreductase C-terminal" evidence="4">
    <location>
        <begin position="135"/>
        <end position="349"/>
    </location>
</feature>
<evidence type="ECO:0000313" key="5">
    <source>
        <dbReference type="EMBL" id="MCM5678103.1"/>
    </source>
</evidence>
<feature type="domain" description="Gfo/Idh/MocA-like oxidoreductase N-terminal" evidence="3">
    <location>
        <begin position="4"/>
        <end position="121"/>
    </location>
</feature>
<comment type="similarity">
    <text evidence="1">Belongs to the Gfo/Idh/MocA family.</text>
</comment>
<protein>
    <submittedName>
        <fullName evidence="5">Oxidoreductase</fullName>
    </submittedName>
</protein>
<accession>A0ABT0YHD1</accession>
<dbReference type="Pfam" id="PF02894">
    <property type="entry name" value="GFO_IDH_MocA_C"/>
    <property type="match status" value="1"/>
</dbReference>
<dbReference type="EMBL" id="JAMKFE010000001">
    <property type="protein sequence ID" value="MCM5678103.1"/>
    <property type="molecule type" value="Genomic_DNA"/>
</dbReference>
<reference evidence="5" key="1">
    <citation type="submission" date="2022-05" db="EMBL/GenBank/DDBJ databases">
        <title>Schlegelella sp. nov., isolated from mangrove soil.</title>
        <authorList>
            <person name="Liu Y."/>
            <person name="Ge X."/>
            <person name="Liu W."/>
        </authorList>
    </citation>
    <scope>NUCLEOTIDE SEQUENCE</scope>
    <source>
        <strain evidence="5">S2-27</strain>
    </source>
</reference>
<proteinExistence type="inferred from homology"/>
<dbReference type="PANTHER" id="PTHR43708">
    <property type="entry name" value="CONSERVED EXPRESSED OXIDOREDUCTASE (EUROFUNG)"/>
    <property type="match status" value="1"/>
</dbReference>
<evidence type="ECO:0000313" key="6">
    <source>
        <dbReference type="Proteomes" id="UP001165541"/>
    </source>
</evidence>
<dbReference type="InterPro" id="IPR004104">
    <property type="entry name" value="Gfo/Idh/MocA-like_OxRdtase_C"/>
</dbReference>
<dbReference type="Gene3D" id="3.40.50.720">
    <property type="entry name" value="NAD(P)-binding Rossmann-like Domain"/>
    <property type="match status" value="1"/>
</dbReference>
<dbReference type="InterPro" id="IPR000683">
    <property type="entry name" value="Gfo/Idh/MocA-like_OxRdtase_N"/>
</dbReference>
<dbReference type="SUPFAM" id="SSF51735">
    <property type="entry name" value="NAD(P)-binding Rossmann-fold domains"/>
    <property type="match status" value="1"/>
</dbReference>
<dbReference type="PANTHER" id="PTHR43708:SF5">
    <property type="entry name" value="CONSERVED EXPRESSED OXIDOREDUCTASE (EUROFUNG)-RELATED"/>
    <property type="match status" value="1"/>
</dbReference>
<keyword evidence="6" id="KW-1185">Reference proteome</keyword>
<keyword evidence="2" id="KW-0560">Oxidoreductase</keyword>
<evidence type="ECO:0000256" key="2">
    <source>
        <dbReference type="ARBA" id="ARBA00023002"/>
    </source>
</evidence>